<dbReference type="Pfam" id="PF02706">
    <property type="entry name" value="Wzz"/>
    <property type="match status" value="1"/>
</dbReference>
<comment type="similarity">
    <text evidence="2">Belongs to the CpsC/CapA family.</text>
</comment>
<dbReference type="InterPro" id="IPR003856">
    <property type="entry name" value="LPS_length_determ_N"/>
</dbReference>
<keyword evidence="5 7" id="KW-1133">Transmembrane helix</keyword>
<accession>A0ABW0K0A8</accession>
<evidence type="ECO:0000259" key="8">
    <source>
        <dbReference type="Pfam" id="PF02706"/>
    </source>
</evidence>
<dbReference type="InterPro" id="IPR032807">
    <property type="entry name" value="GNVR"/>
</dbReference>
<comment type="caution">
    <text evidence="10">The sequence shown here is derived from an EMBL/GenBank/DDBJ whole genome shotgun (WGS) entry which is preliminary data.</text>
</comment>
<evidence type="ECO:0000256" key="3">
    <source>
        <dbReference type="ARBA" id="ARBA00022475"/>
    </source>
</evidence>
<feature type="transmembrane region" description="Helical" evidence="7">
    <location>
        <begin position="16"/>
        <end position="38"/>
    </location>
</feature>
<dbReference type="Proteomes" id="UP001596044">
    <property type="component" value="Unassembled WGS sequence"/>
</dbReference>
<evidence type="ECO:0000256" key="2">
    <source>
        <dbReference type="ARBA" id="ARBA00006683"/>
    </source>
</evidence>
<keyword evidence="4 7" id="KW-0812">Transmembrane</keyword>
<evidence type="ECO:0000259" key="9">
    <source>
        <dbReference type="Pfam" id="PF13807"/>
    </source>
</evidence>
<keyword evidence="11" id="KW-1185">Reference proteome</keyword>
<dbReference type="InterPro" id="IPR050445">
    <property type="entry name" value="Bact_polysacc_biosynth/exp"/>
</dbReference>
<proteinExistence type="inferred from homology"/>
<comment type="subcellular location">
    <subcellularLocation>
        <location evidence="1">Cell membrane</location>
        <topology evidence="1">Multi-pass membrane protein</topology>
    </subcellularLocation>
</comment>
<evidence type="ECO:0000256" key="6">
    <source>
        <dbReference type="ARBA" id="ARBA00023136"/>
    </source>
</evidence>
<evidence type="ECO:0000256" key="7">
    <source>
        <dbReference type="SAM" id="Phobius"/>
    </source>
</evidence>
<evidence type="ECO:0000256" key="1">
    <source>
        <dbReference type="ARBA" id="ARBA00004651"/>
    </source>
</evidence>
<dbReference type="RefSeq" id="WP_270880508.1">
    <property type="nucleotide sequence ID" value="NZ_JAQFVF010000033.1"/>
</dbReference>
<dbReference type="Pfam" id="PF13807">
    <property type="entry name" value="GNVR"/>
    <property type="match status" value="1"/>
</dbReference>
<protein>
    <submittedName>
        <fullName evidence="10">YveK family protein</fullName>
    </submittedName>
</protein>
<evidence type="ECO:0000256" key="5">
    <source>
        <dbReference type="ARBA" id="ARBA00022989"/>
    </source>
</evidence>
<sequence length="253" mass="28021">MEIELKDYLAILRKRIWLIVIVVLIACVSTAAISFYWMKPVYGASTKLIVNKSADFQGLDKIDLNSLNANIRLINTYKEIIKTPAVLDKVAAKYADLHLTPDQLSAKLQVQASNDSQVMTISAEDYSLDQAVRIVNAVAVVFQEEIPTIMKVDNVAILSEAKAAEHPAPIKPNKTLNVAIAFVVSLMVSVGIIFLLEYLDDTVKTEKDVEEYLGVPTLVTIMKTKQLDFNDNNTNANTMQKVVGEKSYASVNQ</sequence>
<name>A0ABW0K0A8_9BACL</name>
<evidence type="ECO:0000313" key="10">
    <source>
        <dbReference type="EMBL" id="MFC5446794.1"/>
    </source>
</evidence>
<feature type="domain" description="Tyrosine-protein kinase G-rich" evidence="9">
    <location>
        <begin position="143"/>
        <end position="195"/>
    </location>
</feature>
<dbReference type="PANTHER" id="PTHR32309:SF13">
    <property type="entry name" value="FERRIC ENTEROBACTIN TRANSPORT PROTEIN FEPE"/>
    <property type="match status" value="1"/>
</dbReference>
<dbReference type="PROSITE" id="PS51257">
    <property type="entry name" value="PROKAR_LIPOPROTEIN"/>
    <property type="match status" value="1"/>
</dbReference>
<gene>
    <name evidence="10" type="ORF">ACFPOG_00825</name>
</gene>
<organism evidence="10 11">
    <name type="scientific">Paenibacillus aestuarii</name>
    <dbReference type="NCBI Taxonomy" id="516965"/>
    <lineage>
        <taxon>Bacteria</taxon>
        <taxon>Bacillati</taxon>
        <taxon>Bacillota</taxon>
        <taxon>Bacilli</taxon>
        <taxon>Bacillales</taxon>
        <taxon>Paenibacillaceae</taxon>
        <taxon>Paenibacillus</taxon>
    </lineage>
</organism>
<reference evidence="11" key="1">
    <citation type="journal article" date="2019" name="Int. J. Syst. Evol. Microbiol.">
        <title>The Global Catalogue of Microorganisms (GCM) 10K type strain sequencing project: providing services to taxonomists for standard genome sequencing and annotation.</title>
        <authorList>
            <consortium name="The Broad Institute Genomics Platform"/>
            <consortium name="The Broad Institute Genome Sequencing Center for Infectious Disease"/>
            <person name="Wu L."/>
            <person name="Ma J."/>
        </authorList>
    </citation>
    <scope>NUCLEOTIDE SEQUENCE [LARGE SCALE GENOMIC DNA]</scope>
    <source>
        <strain evidence="11">KACC 11904</strain>
    </source>
</reference>
<feature type="domain" description="Polysaccharide chain length determinant N-terminal" evidence="8">
    <location>
        <begin position="2"/>
        <end position="93"/>
    </location>
</feature>
<dbReference type="EMBL" id="JBHSMJ010000004">
    <property type="protein sequence ID" value="MFC5446794.1"/>
    <property type="molecule type" value="Genomic_DNA"/>
</dbReference>
<evidence type="ECO:0000313" key="11">
    <source>
        <dbReference type="Proteomes" id="UP001596044"/>
    </source>
</evidence>
<dbReference type="PANTHER" id="PTHR32309">
    <property type="entry name" value="TYROSINE-PROTEIN KINASE"/>
    <property type="match status" value="1"/>
</dbReference>
<feature type="transmembrane region" description="Helical" evidence="7">
    <location>
        <begin position="178"/>
        <end position="199"/>
    </location>
</feature>
<keyword evidence="3" id="KW-1003">Cell membrane</keyword>
<evidence type="ECO:0000256" key="4">
    <source>
        <dbReference type="ARBA" id="ARBA00022692"/>
    </source>
</evidence>
<keyword evidence="6 7" id="KW-0472">Membrane</keyword>